<keyword evidence="6" id="KW-0862">Zinc</keyword>
<dbReference type="GO" id="GO:0000981">
    <property type="term" value="F:DNA-binding transcription factor activity, RNA polymerase II-specific"/>
    <property type="evidence" value="ECO:0007669"/>
    <property type="project" value="TreeGrafter"/>
</dbReference>
<evidence type="ECO:0000256" key="11">
    <source>
        <dbReference type="PROSITE-ProRule" id="PRU00042"/>
    </source>
</evidence>
<dbReference type="PANTHER" id="PTHR24384:SF218">
    <property type="entry name" value="ZINC FINGER PROTEIN 502"/>
    <property type="match status" value="1"/>
</dbReference>
<evidence type="ECO:0000256" key="2">
    <source>
        <dbReference type="ARBA" id="ARBA00006991"/>
    </source>
</evidence>
<keyword evidence="10" id="KW-0539">Nucleus</keyword>
<dbReference type="Pfam" id="PF00096">
    <property type="entry name" value="zf-C2H2"/>
    <property type="match status" value="2"/>
</dbReference>
<keyword evidence="5 11" id="KW-0863">Zinc-finger</keyword>
<dbReference type="SUPFAM" id="SSF57667">
    <property type="entry name" value="beta-beta-alpha zinc fingers"/>
    <property type="match status" value="3"/>
</dbReference>
<dbReference type="SMART" id="SM00355">
    <property type="entry name" value="ZnF_C2H2"/>
    <property type="match status" value="4"/>
</dbReference>
<protein>
    <recommendedName>
        <fullName evidence="13">C2H2-type domain-containing protein</fullName>
    </recommendedName>
</protein>
<organism evidence="14 15">
    <name type="scientific">Junco hyemalis</name>
    <name type="common">Dark-eyed junco</name>
    <dbReference type="NCBI Taxonomy" id="40217"/>
    <lineage>
        <taxon>Eukaryota</taxon>
        <taxon>Metazoa</taxon>
        <taxon>Chordata</taxon>
        <taxon>Craniata</taxon>
        <taxon>Vertebrata</taxon>
        <taxon>Euteleostomi</taxon>
        <taxon>Archelosauria</taxon>
        <taxon>Archosauria</taxon>
        <taxon>Dinosauria</taxon>
        <taxon>Saurischia</taxon>
        <taxon>Theropoda</taxon>
        <taxon>Coelurosauria</taxon>
        <taxon>Aves</taxon>
        <taxon>Neognathae</taxon>
        <taxon>Neoaves</taxon>
        <taxon>Telluraves</taxon>
        <taxon>Australaves</taxon>
        <taxon>Passeriformes</taxon>
        <taxon>Passerellidae</taxon>
        <taxon>Junco</taxon>
    </lineage>
</organism>
<evidence type="ECO:0000256" key="4">
    <source>
        <dbReference type="ARBA" id="ARBA00022737"/>
    </source>
</evidence>
<dbReference type="AlphaFoldDB" id="A0A8C5J8P5"/>
<dbReference type="Gene3D" id="3.30.160.60">
    <property type="entry name" value="Classic Zinc Finger"/>
    <property type="match status" value="4"/>
</dbReference>
<reference evidence="14" key="1">
    <citation type="submission" date="2025-08" db="UniProtKB">
        <authorList>
            <consortium name="Ensembl"/>
        </authorList>
    </citation>
    <scope>IDENTIFICATION</scope>
</reference>
<dbReference type="FunFam" id="3.30.160.60:FF:000100">
    <property type="entry name" value="Zinc finger 45-like"/>
    <property type="match status" value="1"/>
</dbReference>
<comment type="subcellular location">
    <subcellularLocation>
        <location evidence="1">Nucleus</location>
    </subcellularLocation>
</comment>
<evidence type="ECO:0000256" key="12">
    <source>
        <dbReference type="SAM" id="MobiDB-lite"/>
    </source>
</evidence>
<evidence type="ECO:0000256" key="8">
    <source>
        <dbReference type="ARBA" id="ARBA00023125"/>
    </source>
</evidence>
<keyword evidence="3" id="KW-0479">Metal-binding</keyword>
<keyword evidence="15" id="KW-1185">Reference proteome</keyword>
<sequence length="396" mass="43170">GERGKGALTSSSPAWAPWASSSLQEIPSSPCPSSPRPGAEDGEQGGQIPTAEPCGRGCFEWLRSTGIQRGGKVLAILQRRGCKRRSRGSEEERPTLGQGGGQSSELGCLKCGKSFRWRSNLICHMRIHLGEQPYMCEPYECDKCRKGFQTSSDLLRHQHTHTECERPFLCPDCGKGFKYNSSLRIHTGERPYKCPQCGKTFSQRSALTQHEWRHHSESPVSAPSVPQLCTATVPQLCTATVPQVTPCPETVPMTPCPGSPRHVSTIPLSLLSLPLLPTRSHVTALLVPSSSHPSLDPIPSLIPRLGPLFVWLPLPYSQAHIPGPTVDCASVPIFPFRCSQSHSCIPVCDPWSHLPNPHLIFSLQLRFPYSLSWSHIPIPTACPLSPDAAAIAPALT</sequence>
<evidence type="ECO:0000313" key="15">
    <source>
        <dbReference type="Proteomes" id="UP000694408"/>
    </source>
</evidence>
<dbReference type="Proteomes" id="UP000694408">
    <property type="component" value="Unplaced"/>
</dbReference>
<dbReference type="InterPro" id="IPR013087">
    <property type="entry name" value="Znf_C2H2_type"/>
</dbReference>
<reference evidence="14" key="2">
    <citation type="submission" date="2025-09" db="UniProtKB">
        <authorList>
            <consortium name="Ensembl"/>
        </authorList>
    </citation>
    <scope>IDENTIFICATION</scope>
</reference>
<dbReference type="FunFam" id="3.30.160.60:FF:001450">
    <property type="entry name" value="zinc finger protein 774"/>
    <property type="match status" value="1"/>
</dbReference>
<evidence type="ECO:0000259" key="13">
    <source>
        <dbReference type="PROSITE" id="PS50157"/>
    </source>
</evidence>
<dbReference type="GO" id="GO:0005634">
    <property type="term" value="C:nucleus"/>
    <property type="evidence" value="ECO:0007669"/>
    <property type="project" value="UniProtKB-SubCell"/>
</dbReference>
<evidence type="ECO:0000256" key="1">
    <source>
        <dbReference type="ARBA" id="ARBA00004123"/>
    </source>
</evidence>
<evidence type="ECO:0000256" key="5">
    <source>
        <dbReference type="ARBA" id="ARBA00022771"/>
    </source>
</evidence>
<proteinExistence type="inferred from homology"/>
<name>A0A8C5J8P5_JUNHY</name>
<evidence type="ECO:0000256" key="9">
    <source>
        <dbReference type="ARBA" id="ARBA00023163"/>
    </source>
</evidence>
<feature type="compositionally biased region" description="Low complexity" evidence="12">
    <location>
        <begin position="10"/>
        <end position="22"/>
    </location>
</feature>
<dbReference type="GO" id="GO:0000978">
    <property type="term" value="F:RNA polymerase II cis-regulatory region sequence-specific DNA binding"/>
    <property type="evidence" value="ECO:0007669"/>
    <property type="project" value="TreeGrafter"/>
</dbReference>
<feature type="domain" description="C2H2-type" evidence="13">
    <location>
        <begin position="168"/>
        <end position="191"/>
    </location>
</feature>
<keyword evidence="8" id="KW-0238">DNA-binding</keyword>
<dbReference type="Ensembl" id="ENSJHYT00000016734.1">
    <property type="protein sequence ID" value="ENSJHYP00000013854.1"/>
    <property type="gene ID" value="ENSJHYG00000010720.1"/>
</dbReference>
<feature type="region of interest" description="Disordered" evidence="12">
    <location>
        <begin position="1"/>
        <end position="51"/>
    </location>
</feature>
<feature type="domain" description="C2H2-type" evidence="13">
    <location>
        <begin position="139"/>
        <end position="166"/>
    </location>
</feature>
<dbReference type="PROSITE" id="PS50157">
    <property type="entry name" value="ZINC_FINGER_C2H2_2"/>
    <property type="match status" value="4"/>
</dbReference>
<dbReference type="InterPro" id="IPR036236">
    <property type="entry name" value="Znf_C2H2_sf"/>
</dbReference>
<evidence type="ECO:0000256" key="10">
    <source>
        <dbReference type="ARBA" id="ARBA00023242"/>
    </source>
</evidence>
<dbReference type="PROSITE" id="PS00028">
    <property type="entry name" value="ZINC_FINGER_C2H2_1"/>
    <property type="match status" value="3"/>
</dbReference>
<evidence type="ECO:0000313" key="14">
    <source>
        <dbReference type="Ensembl" id="ENSJHYP00000013854.1"/>
    </source>
</evidence>
<comment type="similarity">
    <text evidence="2">Belongs to the krueppel C2H2-type zinc-finger protein family.</text>
</comment>
<keyword evidence="7" id="KW-0805">Transcription regulation</keyword>
<accession>A0A8C5J8P5</accession>
<evidence type="ECO:0000256" key="7">
    <source>
        <dbReference type="ARBA" id="ARBA00023015"/>
    </source>
</evidence>
<dbReference type="FunFam" id="3.30.160.60:FF:000003">
    <property type="entry name" value="Zinc finger protein 3 homolog"/>
    <property type="match status" value="1"/>
</dbReference>
<feature type="domain" description="C2H2-type" evidence="13">
    <location>
        <begin position="106"/>
        <end position="133"/>
    </location>
</feature>
<dbReference type="FunFam" id="3.30.160.60:FF:002005">
    <property type="entry name" value="Zinc finger protein 200"/>
    <property type="match status" value="1"/>
</dbReference>
<dbReference type="Pfam" id="PF13894">
    <property type="entry name" value="zf-C2H2_4"/>
    <property type="match status" value="1"/>
</dbReference>
<dbReference type="InterPro" id="IPR050752">
    <property type="entry name" value="C2H2-ZF_domain"/>
</dbReference>
<keyword evidence="4" id="KW-0677">Repeat</keyword>
<keyword evidence="9" id="KW-0804">Transcription</keyword>
<evidence type="ECO:0000256" key="3">
    <source>
        <dbReference type="ARBA" id="ARBA00022723"/>
    </source>
</evidence>
<dbReference type="PANTHER" id="PTHR24384">
    <property type="entry name" value="FINGER PUTATIVE TRANSCRIPTION FACTOR FAMILY-RELATED"/>
    <property type="match status" value="1"/>
</dbReference>
<dbReference type="GO" id="GO:0008270">
    <property type="term" value="F:zinc ion binding"/>
    <property type="evidence" value="ECO:0007669"/>
    <property type="project" value="UniProtKB-KW"/>
</dbReference>
<evidence type="ECO:0000256" key="6">
    <source>
        <dbReference type="ARBA" id="ARBA00022833"/>
    </source>
</evidence>
<feature type="region of interest" description="Disordered" evidence="12">
    <location>
        <begin position="84"/>
        <end position="103"/>
    </location>
</feature>
<feature type="domain" description="C2H2-type" evidence="13">
    <location>
        <begin position="192"/>
        <end position="219"/>
    </location>
</feature>